<accession>A0A6N7XI30</accession>
<gene>
    <name evidence="4" type="ORF">FYJ83_07490</name>
</gene>
<dbReference type="Proteomes" id="UP000469523">
    <property type="component" value="Unassembled WGS sequence"/>
</dbReference>
<dbReference type="EMBL" id="VUNQ01000013">
    <property type="protein sequence ID" value="MSU01306.1"/>
    <property type="molecule type" value="Genomic_DNA"/>
</dbReference>
<feature type="domain" description="N-acetyltransferase" evidence="3">
    <location>
        <begin position="153"/>
        <end position="284"/>
    </location>
</feature>
<dbReference type="Pfam" id="PF00583">
    <property type="entry name" value="Acetyltransf_1"/>
    <property type="match status" value="2"/>
</dbReference>
<evidence type="ECO:0000313" key="4">
    <source>
        <dbReference type="EMBL" id="MSU01306.1"/>
    </source>
</evidence>
<dbReference type="PANTHER" id="PTHR43420">
    <property type="entry name" value="ACETYLTRANSFERASE"/>
    <property type="match status" value="1"/>
</dbReference>
<dbReference type="RefSeq" id="WP_154439720.1">
    <property type="nucleotide sequence ID" value="NZ_JAHLPJ010000001.1"/>
</dbReference>
<evidence type="ECO:0000313" key="5">
    <source>
        <dbReference type="Proteomes" id="UP000469523"/>
    </source>
</evidence>
<dbReference type="CDD" id="cd04301">
    <property type="entry name" value="NAT_SF"/>
    <property type="match status" value="2"/>
</dbReference>
<dbReference type="Gene3D" id="3.40.630.30">
    <property type="match status" value="2"/>
</dbReference>
<dbReference type="AlphaFoldDB" id="A0A6N7XI30"/>
<dbReference type="PANTHER" id="PTHR43420:SF12">
    <property type="entry name" value="N-ACETYLTRANSFERASE DOMAIN-CONTAINING PROTEIN"/>
    <property type="match status" value="1"/>
</dbReference>
<proteinExistence type="predicted"/>
<protein>
    <submittedName>
        <fullName evidence="4">GNAT family N-acetyltransferase</fullName>
    </submittedName>
</protein>
<dbReference type="PROSITE" id="PS51186">
    <property type="entry name" value="GNAT"/>
    <property type="match status" value="2"/>
</dbReference>
<keyword evidence="1 4" id="KW-0808">Transferase</keyword>
<dbReference type="InterPro" id="IPR050680">
    <property type="entry name" value="YpeA/RimI_acetyltransf"/>
</dbReference>
<sequence>MKNNFDEAEYHDIKKLEKICIEHDKISFKLELDYKLRNVKQSNIGIISINEFMYYNSNELIGYIGISEFEQGVLEISGLVHPEYRNRGIFTQLHNLVEAELKKRNNHKILVLCDNNSSLGINFIKKVSKEYHHSEYDMILNKDLFPKSLEHSLNIRNASKNDAGEIAIMTKDFFDIEIKEDMVITESIENGSLFIAELNNIGIGSVRIELIDGVGGIYGLGVLSQYRGKGYGKELLMWSVERLIKMGAEKVILQVDTDNDNALNLYKSCGFEVDHAISYYIIKR</sequence>
<keyword evidence="2" id="KW-0012">Acyltransferase</keyword>
<evidence type="ECO:0000256" key="2">
    <source>
        <dbReference type="ARBA" id="ARBA00023315"/>
    </source>
</evidence>
<organism evidence="4 5">
    <name type="scientific">Tissierella pigra</name>
    <dbReference type="NCBI Taxonomy" id="2607614"/>
    <lineage>
        <taxon>Bacteria</taxon>
        <taxon>Bacillati</taxon>
        <taxon>Bacillota</taxon>
        <taxon>Tissierellia</taxon>
        <taxon>Tissierellales</taxon>
        <taxon>Tissierellaceae</taxon>
        <taxon>Tissierella</taxon>
    </lineage>
</organism>
<evidence type="ECO:0000259" key="3">
    <source>
        <dbReference type="PROSITE" id="PS51186"/>
    </source>
</evidence>
<evidence type="ECO:0000256" key="1">
    <source>
        <dbReference type="ARBA" id="ARBA00022679"/>
    </source>
</evidence>
<comment type="caution">
    <text evidence="4">The sequence shown here is derived from an EMBL/GenBank/DDBJ whole genome shotgun (WGS) entry which is preliminary data.</text>
</comment>
<dbReference type="GO" id="GO:0016747">
    <property type="term" value="F:acyltransferase activity, transferring groups other than amino-acyl groups"/>
    <property type="evidence" value="ECO:0007669"/>
    <property type="project" value="InterPro"/>
</dbReference>
<dbReference type="InterPro" id="IPR016181">
    <property type="entry name" value="Acyl_CoA_acyltransferase"/>
</dbReference>
<name>A0A6N7XI30_9FIRM</name>
<dbReference type="InterPro" id="IPR000182">
    <property type="entry name" value="GNAT_dom"/>
</dbReference>
<keyword evidence="5" id="KW-1185">Reference proteome</keyword>
<feature type="domain" description="N-acetyltransferase" evidence="3">
    <location>
        <begin position="1"/>
        <end position="143"/>
    </location>
</feature>
<reference evidence="4 5" key="1">
    <citation type="submission" date="2019-09" db="EMBL/GenBank/DDBJ databases">
        <title>In-depth cultivation of the pig gut microbiome towards novel bacterial diversity and tailored functional studies.</title>
        <authorList>
            <person name="Wylensek D."/>
            <person name="Hitch T.C.A."/>
            <person name="Clavel T."/>
        </authorList>
    </citation>
    <scope>NUCLEOTIDE SEQUENCE [LARGE SCALE GENOMIC DNA]</scope>
    <source>
        <strain evidence="4 5">WCA3-693-APC-4?</strain>
    </source>
</reference>
<dbReference type="SUPFAM" id="SSF55729">
    <property type="entry name" value="Acyl-CoA N-acyltransferases (Nat)"/>
    <property type="match status" value="2"/>
</dbReference>